<dbReference type="Gene3D" id="3.40.50.1820">
    <property type="entry name" value="alpha/beta hydrolase"/>
    <property type="match status" value="1"/>
</dbReference>
<dbReference type="PRINTS" id="PR00111">
    <property type="entry name" value="ABHYDROLASE"/>
</dbReference>
<name>A0A9P8NXZ7_9ASCO</name>
<dbReference type="InterPro" id="IPR029058">
    <property type="entry name" value="AB_hydrolase_fold"/>
</dbReference>
<feature type="region of interest" description="Disordered" evidence="3">
    <location>
        <begin position="504"/>
        <end position="549"/>
    </location>
</feature>
<evidence type="ECO:0000256" key="1">
    <source>
        <dbReference type="ARBA" id="ARBA00010088"/>
    </source>
</evidence>
<dbReference type="EMBL" id="JAEUBE010000439">
    <property type="protein sequence ID" value="KAH3661509.1"/>
    <property type="molecule type" value="Genomic_DNA"/>
</dbReference>
<dbReference type="InterPro" id="IPR000073">
    <property type="entry name" value="AB_hydrolase_1"/>
</dbReference>
<evidence type="ECO:0000256" key="3">
    <source>
        <dbReference type="SAM" id="MobiDB-lite"/>
    </source>
</evidence>
<dbReference type="GO" id="GO:0016020">
    <property type="term" value="C:membrane"/>
    <property type="evidence" value="ECO:0007669"/>
    <property type="project" value="TreeGrafter"/>
</dbReference>
<gene>
    <name evidence="5" type="ORF">OGAPHI_006356</name>
</gene>
<evidence type="ECO:0000256" key="2">
    <source>
        <dbReference type="ARBA" id="ARBA00022801"/>
    </source>
</evidence>
<evidence type="ECO:0000313" key="5">
    <source>
        <dbReference type="EMBL" id="KAH3661509.1"/>
    </source>
</evidence>
<reference evidence="5" key="1">
    <citation type="journal article" date="2021" name="Open Biol.">
        <title>Shared evolutionary footprints suggest mitochondrial oxidative damage underlies multiple complex I losses in fungi.</title>
        <authorList>
            <person name="Schikora-Tamarit M.A."/>
            <person name="Marcet-Houben M."/>
            <person name="Nosek J."/>
            <person name="Gabaldon T."/>
        </authorList>
    </citation>
    <scope>NUCLEOTIDE SEQUENCE</scope>
    <source>
        <strain evidence="5">CBS6075</strain>
    </source>
</reference>
<dbReference type="GeneID" id="70238320"/>
<comment type="caution">
    <text evidence="5">The sequence shown here is derived from an EMBL/GenBank/DDBJ whole genome shotgun (WGS) entry which is preliminary data.</text>
</comment>
<sequence length="1009" mass="111477">MDQYPGNPQEKISIGDCERTAFSITCWSWIRSSRLWTNVEQTVFPFQNRPSSSSNGVDLELANGNLQSCSLVVERNVKRRPVDSRNVRRGTAHVETNQRRVLVARLCHSNDSSGRTRQNSVDTTEQFGIGQPSVTLHELHLGNRAERTQKLADFVEINGAQLAYFTLGDGPLVITLHGGRGFGSKNGDFKAYSRLADHGYKVVSFDFRGHGNSSFTPPFTFAQIVDDIDAVREHFAGKDGKVIVIGGSFGGFLAQQYATTYPSNISHLILRGTAPSHHHEEDAFKVLEQKIPFYPGISLNMLRKVFGRFESDLEMQLVMFALAPLYSESYNSDEGLAGCLKTKYRAESHNSLYAESEKYFDYTNKLALLETPTLIIVGEKDWICPPSQSRRIAQLVRNSTLVEVPDANHSVHLEKTDQSTSETDTVVEPVGVAILRSLSGWEQVLLERSNHGLSNNDHGRNGHCTQNMVLSARNVAPSCQNRSVATVHTAHNVARLTQRDVVDGALGGHNEGREQHQTNSHTGQASLAGQVADKSSGQHGHQVHSGKNGWKVVDVADGVSAERFQVQFKELEHVGGSGKSPETVADTEGPQLPREHNRLDVLEAESDLCRNSSVFHQPFLSTVSLPFVQVESAGVVRVVWQEQIAVDDHRGSNQSIDDEHPLPRSQSTLTIHGILQTGLDIRGSGLSNDTGKHKEVSSSHNFTFLVPTPNHVVCSWVTGGFKQSNQKSQRKDRLRILGQVDEQNTQRPQQVQRWQVDSRTKVTGKQNSWNGANTQSNVVVSVEPRKLVRCKAQILLHSRNIRVGDVCLVQVLEKVRCHGIGEDKEVQLPYQDFFPSIGSWLEPVSLILSRFGCDTPSETSRPWLSLISSNNLSLDGLSKNGLSISEYASLATESMVSRMRPEGLGNSLTILDTLATNAAVLRGVFVFVSSKLSGGRFLMDVLMLGMDDSMRWNMTAPPWVATALSIPLGLPWQHFSPIKAHESTNRHCSESLTVTSSIFSVGSSMWPPR</sequence>
<dbReference type="OrthoDB" id="408373at2759"/>
<keyword evidence="6" id="KW-1185">Reference proteome</keyword>
<evidence type="ECO:0000313" key="6">
    <source>
        <dbReference type="Proteomes" id="UP000769157"/>
    </source>
</evidence>
<dbReference type="PANTHER" id="PTHR43798">
    <property type="entry name" value="MONOACYLGLYCEROL LIPASE"/>
    <property type="match status" value="1"/>
</dbReference>
<dbReference type="GO" id="GO:0008233">
    <property type="term" value="F:peptidase activity"/>
    <property type="evidence" value="ECO:0007669"/>
    <property type="project" value="InterPro"/>
</dbReference>
<dbReference type="Pfam" id="PF00561">
    <property type="entry name" value="Abhydrolase_1"/>
    <property type="match status" value="1"/>
</dbReference>
<organism evidence="5 6">
    <name type="scientific">Ogataea philodendri</name>
    <dbReference type="NCBI Taxonomy" id="1378263"/>
    <lineage>
        <taxon>Eukaryota</taxon>
        <taxon>Fungi</taxon>
        <taxon>Dikarya</taxon>
        <taxon>Ascomycota</taxon>
        <taxon>Saccharomycotina</taxon>
        <taxon>Pichiomycetes</taxon>
        <taxon>Pichiales</taxon>
        <taxon>Pichiaceae</taxon>
        <taxon>Ogataea</taxon>
    </lineage>
</organism>
<feature type="compositionally biased region" description="Polar residues" evidence="3">
    <location>
        <begin position="517"/>
        <end position="539"/>
    </location>
</feature>
<dbReference type="GO" id="GO:0006508">
    <property type="term" value="P:proteolysis"/>
    <property type="evidence" value="ECO:0007669"/>
    <property type="project" value="InterPro"/>
</dbReference>
<dbReference type="AlphaFoldDB" id="A0A9P8NXZ7"/>
<dbReference type="InterPro" id="IPR002410">
    <property type="entry name" value="Peptidase_S33"/>
</dbReference>
<dbReference type="SUPFAM" id="SSF53474">
    <property type="entry name" value="alpha/beta-Hydrolases"/>
    <property type="match status" value="1"/>
</dbReference>
<dbReference type="InterPro" id="IPR050266">
    <property type="entry name" value="AB_hydrolase_sf"/>
</dbReference>
<protein>
    <recommendedName>
        <fullName evidence="4">AB hydrolase-1 domain-containing protein</fullName>
    </recommendedName>
</protein>
<dbReference type="PRINTS" id="PR00793">
    <property type="entry name" value="PROAMNOPTASE"/>
</dbReference>
<accession>A0A9P8NXZ7</accession>
<dbReference type="PANTHER" id="PTHR43798:SF33">
    <property type="entry name" value="HYDROLASE, PUTATIVE (AFU_ORTHOLOGUE AFUA_2G14860)-RELATED"/>
    <property type="match status" value="1"/>
</dbReference>
<reference evidence="5" key="2">
    <citation type="submission" date="2021-01" db="EMBL/GenBank/DDBJ databases">
        <authorList>
            <person name="Schikora-Tamarit M.A."/>
        </authorList>
    </citation>
    <scope>NUCLEOTIDE SEQUENCE</scope>
    <source>
        <strain evidence="5">CBS6075</strain>
    </source>
</reference>
<feature type="domain" description="AB hydrolase-1" evidence="4">
    <location>
        <begin position="171"/>
        <end position="415"/>
    </location>
</feature>
<dbReference type="RefSeq" id="XP_046058622.1">
    <property type="nucleotide sequence ID" value="XM_046207635.1"/>
</dbReference>
<proteinExistence type="inferred from homology"/>
<evidence type="ECO:0000259" key="4">
    <source>
        <dbReference type="Pfam" id="PF00561"/>
    </source>
</evidence>
<comment type="similarity">
    <text evidence="1">Belongs to the peptidase S33 family.</text>
</comment>
<dbReference type="Proteomes" id="UP000769157">
    <property type="component" value="Unassembled WGS sequence"/>
</dbReference>
<keyword evidence="2" id="KW-0378">Hydrolase</keyword>